<proteinExistence type="predicted"/>
<dbReference type="Proteomes" id="UP000054007">
    <property type="component" value="Unassembled WGS sequence"/>
</dbReference>
<evidence type="ECO:0000313" key="2">
    <source>
        <dbReference type="Proteomes" id="UP000054007"/>
    </source>
</evidence>
<keyword evidence="2" id="KW-1185">Reference proteome</keyword>
<dbReference type="OrthoDB" id="5424209at2759"/>
<accession>A0A0D7ATQ1</accession>
<gene>
    <name evidence="1" type="ORF">CYLTODRAFT_495169</name>
</gene>
<evidence type="ECO:0000313" key="1">
    <source>
        <dbReference type="EMBL" id="KIY61612.1"/>
    </source>
</evidence>
<reference evidence="1 2" key="1">
    <citation type="journal article" date="2015" name="Fungal Genet. Biol.">
        <title>Evolution of novel wood decay mechanisms in Agaricales revealed by the genome sequences of Fistulina hepatica and Cylindrobasidium torrendii.</title>
        <authorList>
            <person name="Floudas D."/>
            <person name="Held B.W."/>
            <person name="Riley R."/>
            <person name="Nagy L.G."/>
            <person name="Koehler G."/>
            <person name="Ransdell A.S."/>
            <person name="Younus H."/>
            <person name="Chow J."/>
            <person name="Chiniquy J."/>
            <person name="Lipzen A."/>
            <person name="Tritt A."/>
            <person name="Sun H."/>
            <person name="Haridas S."/>
            <person name="LaButti K."/>
            <person name="Ohm R.A."/>
            <person name="Kues U."/>
            <person name="Blanchette R.A."/>
            <person name="Grigoriev I.V."/>
            <person name="Minto R.E."/>
            <person name="Hibbett D.S."/>
        </authorList>
    </citation>
    <scope>NUCLEOTIDE SEQUENCE [LARGE SCALE GENOMIC DNA]</scope>
    <source>
        <strain evidence="1 2">FP15055 ss-10</strain>
    </source>
</reference>
<dbReference type="EMBL" id="KN880906">
    <property type="protein sequence ID" value="KIY61612.1"/>
    <property type="molecule type" value="Genomic_DNA"/>
</dbReference>
<protein>
    <submittedName>
        <fullName evidence="1">Uncharacterized protein</fullName>
    </submittedName>
</protein>
<organism evidence="1 2">
    <name type="scientific">Cylindrobasidium torrendii FP15055 ss-10</name>
    <dbReference type="NCBI Taxonomy" id="1314674"/>
    <lineage>
        <taxon>Eukaryota</taxon>
        <taxon>Fungi</taxon>
        <taxon>Dikarya</taxon>
        <taxon>Basidiomycota</taxon>
        <taxon>Agaricomycotina</taxon>
        <taxon>Agaricomycetes</taxon>
        <taxon>Agaricomycetidae</taxon>
        <taxon>Agaricales</taxon>
        <taxon>Marasmiineae</taxon>
        <taxon>Physalacriaceae</taxon>
        <taxon>Cylindrobasidium</taxon>
    </lineage>
</organism>
<name>A0A0D7ATQ1_9AGAR</name>
<sequence>MQPSVNTVDKEVDGVQNVLTDSGLAGYVKTPQFDELCMRPSRKFDLSPIESGRYENEPFEPVVDTSAFNSSPYKLSSYEAHLYSAGVGHRSHGPKLVYRTSKDDFGPPSGPEEYTRLMRIIPVPESHEFGQNGKWDLVRDQVVKLLDQRNIKLTSVDFVRFTWLNEWPAQEIESEEEDEKEDEGELTDAEVERLYDAIRRNKPVEYGERHYTNPTIWIGVEPDSLTGAEAHKSSEDICAYLDSLGAQNIDIAFRESFYRPLSHGPPLFKPCDDFLEPLWPVSDNVSVALSLPIAGYKTAIAGTLGPYFHDGSNLYAITVRHNIFSPYWSNSSYSYHESAPKKEVVLMGSAAFAKYLSSIMDVIATHLSTAKLIDTQIGTNKKKIEDGIGGADLPTLLKEREAELARTRIRIDKLKAFFVEIKEKWSNISDRVIGFVRWAPPIGVGVPPHQYTRDLCVIQLYKNKFTNMIGNVLSLGPELSPGNSEELMRERPNAPSSFNYPIDALIPLKNILTVAELAGDPDTSSLQGDSVRRVLKRGIATKTTVGTLTKFMSYVRHYNIHGPKDSLEMAILSHEKDAGCTFAEAGDSGSLIVTGDGKFVGLLTGGTNKGTDGCDITYATPFEWVWDLVKEEFPGADLNFDNVAQLFAEA</sequence>
<dbReference type="AlphaFoldDB" id="A0A0D7ATQ1"/>